<dbReference type="AlphaFoldDB" id="A0A6C0GJA5"/>
<dbReference type="EMBL" id="CP048222">
    <property type="protein sequence ID" value="QHT68118.1"/>
    <property type="molecule type" value="Genomic_DNA"/>
</dbReference>
<dbReference type="Proteomes" id="UP000480178">
    <property type="component" value="Chromosome"/>
</dbReference>
<proteinExistence type="predicted"/>
<evidence type="ECO:0000313" key="1">
    <source>
        <dbReference type="EMBL" id="QHT68118.1"/>
    </source>
</evidence>
<name>A0A6C0GJA5_9BACT</name>
<sequence>MKTILVTGSSGQLRQEIVKQLWQKNYQVVGIDVVSAPTTTYLIDIRNKEQVLPCRLLHKRLFTQPPCMANTMNLSIPENHFLDCVDIHYRVSITEQASCQKARKLRAVFS</sequence>
<evidence type="ECO:0000313" key="2">
    <source>
        <dbReference type="Proteomes" id="UP000480178"/>
    </source>
</evidence>
<reference evidence="1 2" key="1">
    <citation type="submission" date="2020-01" db="EMBL/GenBank/DDBJ databases">
        <authorList>
            <person name="Kim M.K."/>
        </authorList>
    </citation>
    <scope>NUCLEOTIDE SEQUENCE [LARGE SCALE GENOMIC DNA]</scope>
    <source>
        <strain evidence="1 2">172606-1</strain>
    </source>
</reference>
<accession>A0A6C0GJA5</accession>
<dbReference type="InterPro" id="IPR036291">
    <property type="entry name" value="NAD(P)-bd_dom_sf"/>
</dbReference>
<dbReference type="Gene3D" id="3.40.50.720">
    <property type="entry name" value="NAD(P)-binding Rossmann-like Domain"/>
    <property type="match status" value="1"/>
</dbReference>
<gene>
    <name evidence="1" type="ORF">GXP67_16460</name>
</gene>
<organism evidence="1 2">
    <name type="scientific">Rhodocytophaga rosea</name>
    <dbReference type="NCBI Taxonomy" id="2704465"/>
    <lineage>
        <taxon>Bacteria</taxon>
        <taxon>Pseudomonadati</taxon>
        <taxon>Bacteroidota</taxon>
        <taxon>Cytophagia</taxon>
        <taxon>Cytophagales</taxon>
        <taxon>Rhodocytophagaceae</taxon>
        <taxon>Rhodocytophaga</taxon>
    </lineage>
</organism>
<protein>
    <recommendedName>
        <fullName evidence="3">NAD(P)-dependent oxidoreductase</fullName>
    </recommendedName>
</protein>
<evidence type="ECO:0008006" key="3">
    <source>
        <dbReference type="Google" id="ProtNLM"/>
    </source>
</evidence>
<dbReference type="KEGG" id="rhoz:GXP67_16460"/>
<dbReference type="SUPFAM" id="SSF51735">
    <property type="entry name" value="NAD(P)-binding Rossmann-fold domains"/>
    <property type="match status" value="1"/>
</dbReference>
<dbReference type="RefSeq" id="WP_162444137.1">
    <property type="nucleotide sequence ID" value="NZ_CP048222.1"/>
</dbReference>
<keyword evidence="2" id="KW-1185">Reference proteome</keyword>